<protein>
    <submittedName>
        <fullName evidence="2">DUF3750 domain-containing protein</fullName>
    </submittedName>
</protein>
<gene>
    <name evidence="2" type="ORF">OOZ53_12800</name>
</gene>
<keyword evidence="3" id="KW-1185">Reference proteome</keyword>
<reference evidence="2" key="1">
    <citation type="submission" date="2022-11" db="EMBL/GenBank/DDBJ databases">
        <title>Hoeflea poritis sp. nov., isolated from scleractinian coral Porites lutea.</title>
        <authorList>
            <person name="Zhang G."/>
            <person name="Wei Q."/>
            <person name="Cai L."/>
        </authorList>
    </citation>
    <scope>NUCLEOTIDE SEQUENCE</scope>
    <source>
        <strain evidence="2">E7-10</strain>
    </source>
</reference>
<dbReference type="EMBL" id="JAPJZH010000007">
    <property type="protein sequence ID" value="MDA4846237.1"/>
    <property type="molecule type" value="Genomic_DNA"/>
</dbReference>
<feature type="chain" id="PRO_5046154479" evidence="1">
    <location>
        <begin position="17"/>
        <end position="245"/>
    </location>
</feature>
<organism evidence="2 3">
    <name type="scientific">Hoeflea poritis</name>
    <dbReference type="NCBI Taxonomy" id="2993659"/>
    <lineage>
        <taxon>Bacteria</taxon>
        <taxon>Pseudomonadati</taxon>
        <taxon>Pseudomonadota</taxon>
        <taxon>Alphaproteobacteria</taxon>
        <taxon>Hyphomicrobiales</taxon>
        <taxon>Rhizobiaceae</taxon>
        <taxon>Hoeflea</taxon>
    </lineage>
</organism>
<dbReference type="RefSeq" id="WP_271089969.1">
    <property type="nucleotide sequence ID" value="NZ_JAPJZH010000007.1"/>
</dbReference>
<feature type="signal peptide" evidence="1">
    <location>
        <begin position="1"/>
        <end position="16"/>
    </location>
</feature>
<evidence type="ECO:0000313" key="2">
    <source>
        <dbReference type="EMBL" id="MDA4846237.1"/>
    </source>
</evidence>
<name>A0ABT4VNH6_9HYPH</name>
<accession>A0ABT4VNH6</accession>
<evidence type="ECO:0000256" key="1">
    <source>
        <dbReference type="SAM" id="SignalP"/>
    </source>
</evidence>
<dbReference type="Proteomes" id="UP001148313">
    <property type="component" value="Unassembled WGS sequence"/>
</dbReference>
<keyword evidence="1" id="KW-0732">Signal</keyword>
<evidence type="ECO:0000313" key="3">
    <source>
        <dbReference type="Proteomes" id="UP001148313"/>
    </source>
</evidence>
<proteinExistence type="predicted"/>
<comment type="caution">
    <text evidence="2">The sequence shown here is derived from an EMBL/GenBank/DDBJ whole genome shotgun (WGS) entry which is preliminary data.</text>
</comment>
<dbReference type="Pfam" id="PF12570">
    <property type="entry name" value="DUF3750"/>
    <property type="match status" value="1"/>
</dbReference>
<sequence length="245" mass="26456">MIVLILAFVLPLAAQAALYAVQDGHVHWRQADWSSAGLAPDPSEVSAAIVQVYAARAYRWRGIFGVHSWIAFKEEGAANYVRYDVMGWGRALRESIGPPDGRWAGNTPQILFEARGPGAATMIPHIKEAVANYPHAEHGSYVLWPGPNSNTFIATIARQVPELEVSLPSLAIGKDYAPHWFSLMKMPSGTGWQLSLAGYGGAGVATVEGLELHAFGQTLGLDILRPALKLPGIGRLGMPRIQVMP</sequence>
<dbReference type="InterPro" id="IPR022224">
    <property type="entry name" value="DUF3750"/>
</dbReference>